<dbReference type="CDD" id="cd00603">
    <property type="entry name" value="IPT_PCSR"/>
    <property type="match status" value="1"/>
</dbReference>
<feature type="chain" id="PRO_5026071969" description="BIG2 domain-containing protein" evidence="2">
    <location>
        <begin position="24"/>
        <end position="582"/>
    </location>
</feature>
<dbReference type="Pfam" id="PF01833">
    <property type="entry name" value="TIG"/>
    <property type="match status" value="1"/>
</dbReference>
<dbReference type="KEGG" id="mut:GVT53_17990"/>
<evidence type="ECO:0000313" key="5">
    <source>
        <dbReference type="Proteomes" id="UP000502928"/>
    </source>
</evidence>
<accession>A0A6G7J6K2</accession>
<dbReference type="AlphaFoldDB" id="A0A6G7J6K2"/>
<dbReference type="EMBL" id="CP049616">
    <property type="protein sequence ID" value="QII46493.1"/>
    <property type="molecule type" value="Genomic_DNA"/>
</dbReference>
<dbReference type="InterPro" id="IPR013783">
    <property type="entry name" value="Ig-like_fold"/>
</dbReference>
<organism evidence="4 5">
    <name type="scientific">Flagellimonas oceani</name>
    <dbReference type="NCBI Taxonomy" id="2698672"/>
    <lineage>
        <taxon>Bacteria</taxon>
        <taxon>Pseudomonadati</taxon>
        <taxon>Bacteroidota</taxon>
        <taxon>Flavobacteriia</taxon>
        <taxon>Flavobacteriales</taxon>
        <taxon>Flavobacteriaceae</taxon>
        <taxon>Flagellimonas</taxon>
    </lineage>
</organism>
<dbReference type="InterPro" id="IPR014756">
    <property type="entry name" value="Ig_E-set"/>
</dbReference>
<dbReference type="InterPro" id="IPR002909">
    <property type="entry name" value="IPT_dom"/>
</dbReference>
<dbReference type="SUPFAM" id="SSF81296">
    <property type="entry name" value="E set domains"/>
    <property type="match status" value="1"/>
</dbReference>
<dbReference type="InterPro" id="IPR008964">
    <property type="entry name" value="Invasin/intimin_cell_adhesion"/>
</dbReference>
<dbReference type="Proteomes" id="UP000502928">
    <property type="component" value="Chromosome"/>
</dbReference>
<evidence type="ECO:0000256" key="1">
    <source>
        <dbReference type="SAM" id="MobiDB-lite"/>
    </source>
</evidence>
<evidence type="ECO:0000259" key="3">
    <source>
        <dbReference type="SMART" id="SM00635"/>
    </source>
</evidence>
<reference evidence="4 5" key="1">
    <citation type="submission" date="2020-02" db="EMBL/GenBank/DDBJ databases">
        <title>Complete genome of Muricauda sp. 501str8.</title>
        <authorList>
            <person name="Dong B."/>
            <person name="Zhu S."/>
            <person name="Yang J."/>
            <person name="Chen J."/>
        </authorList>
    </citation>
    <scope>NUCLEOTIDE SEQUENCE [LARGE SCALE GENOMIC DNA]</scope>
    <source>
        <strain evidence="4 5">501str8</strain>
    </source>
</reference>
<dbReference type="Gene3D" id="2.60.40.1080">
    <property type="match status" value="2"/>
</dbReference>
<sequence length="582" mass="61595">MKKFNRWAALALSVCLFVLSCGKDDGPDTPAPKPEETSPTITSFTPPSGAVGTEVTINGTNFDDTPANNTVKFGDVTASVSSATTTKLMVEVPTGATSSKITVTVGGETVTSTGTFTVTEEDAPLSIALNEGALTLYPYPAYTAMLEVTTDIGENTVAWSSSDETVATVDADGLVTPLKIGEATITANVGETTATCTVSVVDGPVTKLELDKEGLELFTGDTGELSIFALEADVEQTSTAVWSSDNTDVATVDQEGKVTAVGAGQATITVTVDNASASSAIVVNPNIYIAGSEINENDITVAKVWKNGEVLYELSDGISSNSYANDIFVDGDDVYVAGWEKSLNQISTVTAKVWKNGVPTTLSAPAKAESIFVSDGTVYVAGTTDNGTKGAIWKNGVLELLPTENEEVTINSIFIEDNKVYVVGSDYIDDGLRAKQWVDGEVTYLSQTESEAKSVFVSDGTVYVVGSEGNYPNHKATVWVNGDKVSGAAPSYATDIFVENEDIYTSLWFNGDSQIYKNGGLLYDLSSESETFVTSIFVLNGVVYSAGSFYGQGGYYPKYWINDELFEIDATASEQGFSIFVK</sequence>
<dbReference type="Gene3D" id="2.60.40.10">
    <property type="entry name" value="Immunoglobulins"/>
    <property type="match status" value="1"/>
</dbReference>
<evidence type="ECO:0000313" key="4">
    <source>
        <dbReference type="EMBL" id="QII46493.1"/>
    </source>
</evidence>
<feature type="compositionally biased region" description="Low complexity" evidence="1">
    <location>
        <begin position="37"/>
        <end position="48"/>
    </location>
</feature>
<dbReference type="SUPFAM" id="SSF63829">
    <property type="entry name" value="Calcium-dependent phosphotriesterase"/>
    <property type="match status" value="1"/>
</dbReference>
<feature type="region of interest" description="Disordered" evidence="1">
    <location>
        <begin position="26"/>
        <end position="50"/>
    </location>
</feature>
<dbReference type="SUPFAM" id="SSF49373">
    <property type="entry name" value="Invasin/intimin cell-adhesion fragments"/>
    <property type="match status" value="2"/>
</dbReference>
<feature type="signal peptide" evidence="2">
    <location>
        <begin position="1"/>
        <end position="23"/>
    </location>
</feature>
<proteinExistence type="predicted"/>
<evidence type="ECO:0000256" key="2">
    <source>
        <dbReference type="SAM" id="SignalP"/>
    </source>
</evidence>
<dbReference type="RefSeq" id="WP_166249865.1">
    <property type="nucleotide sequence ID" value="NZ_CP049616.1"/>
</dbReference>
<dbReference type="PROSITE" id="PS51257">
    <property type="entry name" value="PROKAR_LIPOPROTEIN"/>
    <property type="match status" value="1"/>
</dbReference>
<keyword evidence="2" id="KW-0732">Signal</keyword>
<dbReference type="Pfam" id="PF02368">
    <property type="entry name" value="Big_2"/>
    <property type="match status" value="2"/>
</dbReference>
<gene>
    <name evidence="4" type="ORF">GVT53_17990</name>
</gene>
<dbReference type="SMART" id="SM00635">
    <property type="entry name" value="BID_2"/>
    <property type="match status" value="2"/>
</dbReference>
<keyword evidence="5" id="KW-1185">Reference proteome</keyword>
<dbReference type="InterPro" id="IPR003343">
    <property type="entry name" value="Big_2"/>
</dbReference>
<protein>
    <recommendedName>
        <fullName evidence="3">BIG2 domain-containing protein</fullName>
    </recommendedName>
</protein>
<name>A0A6G7J6K2_9FLAO</name>
<feature type="domain" description="BIG2" evidence="3">
    <location>
        <begin position="123"/>
        <end position="199"/>
    </location>
</feature>
<feature type="domain" description="BIG2" evidence="3">
    <location>
        <begin position="204"/>
        <end position="282"/>
    </location>
</feature>